<comment type="caution">
    <text evidence="3">The sequence shown here is derived from an EMBL/GenBank/DDBJ whole genome shotgun (WGS) entry which is preliminary data.</text>
</comment>
<dbReference type="Proteomes" id="UP000325273">
    <property type="component" value="Unassembled WGS sequence"/>
</dbReference>
<feature type="region of interest" description="Disordered" evidence="1">
    <location>
        <begin position="42"/>
        <end position="93"/>
    </location>
</feature>
<feature type="chain" id="PRO_5022740985" description="DUF4148 domain-containing protein" evidence="2">
    <location>
        <begin position="24"/>
        <end position="93"/>
    </location>
</feature>
<reference evidence="3 4" key="1">
    <citation type="submission" date="2019-08" db="EMBL/GenBank/DDBJ databases">
        <title>Paraburkholderia sp. DCY113.</title>
        <authorList>
            <person name="Kang J."/>
        </authorList>
    </citation>
    <scope>NUCLEOTIDE SEQUENCE [LARGE SCALE GENOMIC DNA]</scope>
    <source>
        <strain evidence="3 4">DCY113</strain>
    </source>
</reference>
<dbReference type="AlphaFoldDB" id="A0A5B0GDK0"/>
<proteinExistence type="predicted"/>
<accession>A0A5B0GDK0</accession>
<keyword evidence="2" id="KW-0732">Signal</keyword>
<evidence type="ECO:0000313" key="4">
    <source>
        <dbReference type="Proteomes" id="UP000325273"/>
    </source>
</evidence>
<dbReference type="EMBL" id="VTUZ01000043">
    <property type="protein sequence ID" value="KAA1000885.1"/>
    <property type="molecule type" value="Genomic_DNA"/>
</dbReference>
<evidence type="ECO:0000256" key="2">
    <source>
        <dbReference type="SAM" id="SignalP"/>
    </source>
</evidence>
<organism evidence="3 4">
    <name type="scientific">Paraburkholderia panacisoli</name>
    <dbReference type="NCBI Taxonomy" id="2603818"/>
    <lineage>
        <taxon>Bacteria</taxon>
        <taxon>Pseudomonadati</taxon>
        <taxon>Pseudomonadota</taxon>
        <taxon>Betaproteobacteria</taxon>
        <taxon>Burkholderiales</taxon>
        <taxon>Burkholderiaceae</taxon>
        <taxon>Paraburkholderia</taxon>
    </lineage>
</organism>
<keyword evidence="4" id="KW-1185">Reference proteome</keyword>
<evidence type="ECO:0000313" key="3">
    <source>
        <dbReference type="EMBL" id="KAA1000885.1"/>
    </source>
</evidence>
<gene>
    <name evidence="3" type="ORF">FVF58_39705</name>
</gene>
<sequence>MKAKSLAVLLVASCASLAAPAFAGGDGQTSLYRADVGSPVSHRGHAVQTKAAVKAHGSAVDGSRSGVGGAESGKSQSGRRAPADSIDPMYRGG</sequence>
<evidence type="ECO:0008006" key="5">
    <source>
        <dbReference type="Google" id="ProtNLM"/>
    </source>
</evidence>
<name>A0A5B0GDK0_9BURK</name>
<feature type="signal peptide" evidence="2">
    <location>
        <begin position="1"/>
        <end position="23"/>
    </location>
</feature>
<protein>
    <recommendedName>
        <fullName evidence="5">DUF4148 domain-containing protein</fullName>
    </recommendedName>
</protein>
<evidence type="ECO:0000256" key="1">
    <source>
        <dbReference type="SAM" id="MobiDB-lite"/>
    </source>
</evidence>